<organism evidence="1 2">
    <name type="scientific">Deinococcus ruber</name>
    <dbReference type="NCBI Taxonomy" id="1848197"/>
    <lineage>
        <taxon>Bacteria</taxon>
        <taxon>Thermotogati</taxon>
        <taxon>Deinococcota</taxon>
        <taxon>Deinococci</taxon>
        <taxon>Deinococcales</taxon>
        <taxon>Deinococcaceae</taxon>
        <taxon>Deinococcus</taxon>
    </lineage>
</organism>
<proteinExistence type="predicted"/>
<evidence type="ECO:0000313" key="2">
    <source>
        <dbReference type="Proteomes" id="UP000603865"/>
    </source>
</evidence>
<reference evidence="1" key="1">
    <citation type="journal article" date="2014" name="Int. J. Syst. Evol. Microbiol.">
        <title>Complete genome sequence of Corynebacterium casei LMG S-19264T (=DSM 44701T), isolated from a smear-ripened cheese.</title>
        <authorList>
            <consortium name="US DOE Joint Genome Institute (JGI-PGF)"/>
            <person name="Walter F."/>
            <person name="Albersmeier A."/>
            <person name="Kalinowski J."/>
            <person name="Ruckert C."/>
        </authorList>
    </citation>
    <scope>NUCLEOTIDE SEQUENCE</scope>
    <source>
        <strain evidence="1">JCM 31311</strain>
    </source>
</reference>
<dbReference type="EMBL" id="BMQL01000021">
    <property type="protein sequence ID" value="GGR17728.1"/>
    <property type="molecule type" value="Genomic_DNA"/>
</dbReference>
<protein>
    <submittedName>
        <fullName evidence="1">Uncharacterized protein</fullName>
    </submittedName>
</protein>
<sequence>MFPGGAVETQQPFPWWKVHEDERQEDLHDELFVPDAAFYPAFFSFYTAVPWRMRRNLKVIDLLG</sequence>
<gene>
    <name evidence="1" type="ORF">GCM10008957_33060</name>
</gene>
<name>A0A918CDX4_9DEIO</name>
<reference evidence="1" key="2">
    <citation type="submission" date="2020-09" db="EMBL/GenBank/DDBJ databases">
        <authorList>
            <person name="Sun Q."/>
            <person name="Ohkuma M."/>
        </authorList>
    </citation>
    <scope>NUCLEOTIDE SEQUENCE</scope>
    <source>
        <strain evidence="1">JCM 31311</strain>
    </source>
</reference>
<accession>A0A918CDX4</accession>
<dbReference type="Proteomes" id="UP000603865">
    <property type="component" value="Unassembled WGS sequence"/>
</dbReference>
<comment type="caution">
    <text evidence="1">The sequence shown here is derived from an EMBL/GenBank/DDBJ whole genome shotgun (WGS) entry which is preliminary data.</text>
</comment>
<keyword evidence="2" id="KW-1185">Reference proteome</keyword>
<evidence type="ECO:0000313" key="1">
    <source>
        <dbReference type="EMBL" id="GGR17728.1"/>
    </source>
</evidence>
<dbReference type="AlphaFoldDB" id="A0A918CDX4"/>